<dbReference type="Proteomes" id="UP001249822">
    <property type="component" value="Unassembled WGS sequence"/>
</dbReference>
<accession>A0AB35Q6F5</accession>
<dbReference type="AlphaFoldDB" id="A0AB35Q6F5"/>
<dbReference type="NCBIfam" id="NF033153">
    <property type="entry name" value="phage_ICD_like"/>
    <property type="match status" value="1"/>
</dbReference>
<dbReference type="EMBL" id="JAQSKY010000043">
    <property type="protein sequence ID" value="MDS7903371.1"/>
    <property type="molecule type" value="Genomic_DNA"/>
</dbReference>
<evidence type="ECO:0000313" key="1">
    <source>
        <dbReference type="EMBL" id="MDS7903371.1"/>
    </source>
</evidence>
<name>A0AB35Q6F5_9ENTR</name>
<sequence length="69" mass="7566">MAGSQHTQTHPEFTWRFISTSERSPAAKPLVIYINASSEQKARSAMPGVNLIFAARLPFHALQVTGGRV</sequence>
<protein>
    <submittedName>
        <fullName evidence="1">Host cell division inhibitor Icd-like protein</fullName>
    </submittedName>
</protein>
<evidence type="ECO:0000313" key="2">
    <source>
        <dbReference type="Proteomes" id="UP001249822"/>
    </source>
</evidence>
<comment type="caution">
    <text evidence="1">The sequence shown here is derived from an EMBL/GenBank/DDBJ whole genome shotgun (WGS) entry which is preliminary data.</text>
</comment>
<organism evidence="1 2">
    <name type="scientific">Klebsiella michiganensis</name>
    <dbReference type="NCBI Taxonomy" id="1134687"/>
    <lineage>
        <taxon>Bacteria</taxon>
        <taxon>Pseudomonadati</taxon>
        <taxon>Pseudomonadota</taxon>
        <taxon>Gammaproteobacteria</taxon>
        <taxon>Enterobacterales</taxon>
        <taxon>Enterobacteriaceae</taxon>
        <taxon>Klebsiella/Raoultella group</taxon>
        <taxon>Klebsiella</taxon>
    </lineage>
</organism>
<proteinExistence type="predicted"/>
<reference evidence="1" key="1">
    <citation type="journal article" date="2023" name="Front. Microbiol.">
        <title>Genomic characterization of carbapenem-resistant Klebsiella oxytoca complex in China: a multi-center study.</title>
        <authorList>
            <person name="Wan W."/>
            <person name="Yang X."/>
            <person name="Yu H."/>
            <person name="Wang M."/>
            <person name="Jia W."/>
            <person name="Huang B."/>
            <person name="Qu F."/>
            <person name="Shan B."/>
            <person name="Tang Y.W."/>
            <person name="Chen L."/>
            <person name="Du H."/>
        </authorList>
    </citation>
    <scope>NUCLEOTIDE SEQUENCE</scope>
    <source>
        <strain evidence="1">HD1688</strain>
    </source>
</reference>
<gene>
    <name evidence="1" type="ORF">PTQ40_30935</name>
</gene>
<reference evidence="1" key="2">
    <citation type="submission" date="2023-01" db="EMBL/GenBank/DDBJ databases">
        <authorList>
            <person name="Du H."/>
            <person name="Wan W."/>
        </authorList>
    </citation>
    <scope>NUCLEOTIDE SEQUENCE</scope>
    <source>
        <strain evidence="1">HD1688</strain>
    </source>
</reference>
<dbReference type="RefSeq" id="WP_162933665.1">
    <property type="nucleotide sequence ID" value="NZ_CP072119.1"/>
</dbReference>